<reference evidence="4" key="1">
    <citation type="journal article" date="2013" name="Science">
        <title>The Amborella genome and the evolution of flowering plants.</title>
        <authorList>
            <consortium name="Amborella Genome Project"/>
        </authorList>
    </citation>
    <scope>NUCLEOTIDE SEQUENCE [LARGE SCALE GENOMIC DNA]</scope>
</reference>
<dbReference type="Proteomes" id="UP000017836">
    <property type="component" value="Unassembled WGS sequence"/>
</dbReference>
<proteinExistence type="inferred from homology"/>
<comment type="similarity">
    <text evidence="1">Belongs to the LOB domain-containing protein family.</text>
</comment>
<protein>
    <recommendedName>
        <fullName evidence="2">LOB domain-containing protein</fullName>
    </recommendedName>
</protein>
<dbReference type="InterPro" id="IPR004883">
    <property type="entry name" value="LOB"/>
</dbReference>
<feature type="domain" description="LOB" evidence="2">
    <location>
        <begin position="1"/>
        <end position="56"/>
    </location>
</feature>
<name>U5DEK8_AMBTC</name>
<dbReference type="OMA" id="HEQQQIF"/>
<dbReference type="AlphaFoldDB" id="U5DEK8"/>
<keyword evidence="4" id="KW-1185">Reference proteome</keyword>
<evidence type="ECO:0000313" key="3">
    <source>
        <dbReference type="EMBL" id="ERN18843.1"/>
    </source>
</evidence>
<evidence type="ECO:0000313" key="4">
    <source>
        <dbReference type="Proteomes" id="UP000017836"/>
    </source>
</evidence>
<dbReference type="PANTHER" id="PTHR31529:SF4">
    <property type="entry name" value="LOB DOMAIN-CONTAINING PROTEIN 30"/>
    <property type="match status" value="1"/>
</dbReference>
<gene>
    <name evidence="3" type="ORF">AMTR_s00067p00126920</name>
</gene>
<sequence length="98" mass="11152">MQKVPIDKRSEAAECMVFEAHSREQDPVHGCVHQISKLFHQISLAQQDLAMVKAQLAILKAQHFQQQIQQQQHASSLSELYNLHHSLTEFISIPDLAP</sequence>
<dbReference type="Gramene" id="ERN18843">
    <property type="protein sequence ID" value="ERN18843"/>
    <property type="gene ID" value="AMTR_s00067p00126920"/>
</dbReference>
<evidence type="ECO:0000259" key="2">
    <source>
        <dbReference type="PROSITE" id="PS50891"/>
    </source>
</evidence>
<accession>U5DEK8</accession>
<dbReference type="Pfam" id="PF03195">
    <property type="entry name" value="LOB"/>
    <property type="match status" value="1"/>
</dbReference>
<dbReference type="HOGENOM" id="CLU_2336445_0_0_1"/>
<evidence type="ECO:0000256" key="1">
    <source>
        <dbReference type="ARBA" id="ARBA00005474"/>
    </source>
</evidence>
<dbReference type="PANTHER" id="PTHR31529">
    <property type="entry name" value="LOB DOMAIN CONTAINING PROTEIN"/>
    <property type="match status" value="1"/>
</dbReference>
<organism evidence="3 4">
    <name type="scientific">Amborella trichopoda</name>
    <dbReference type="NCBI Taxonomy" id="13333"/>
    <lineage>
        <taxon>Eukaryota</taxon>
        <taxon>Viridiplantae</taxon>
        <taxon>Streptophyta</taxon>
        <taxon>Embryophyta</taxon>
        <taxon>Tracheophyta</taxon>
        <taxon>Spermatophyta</taxon>
        <taxon>Magnoliopsida</taxon>
        <taxon>Amborellales</taxon>
        <taxon>Amborellaceae</taxon>
        <taxon>Amborella</taxon>
    </lineage>
</organism>
<dbReference type="PROSITE" id="PS50891">
    <property type="entry name" value="LOB"/>
    <property type="match status" value="1"/>
</dbReference>
<dbReference type="EMBL" id="KI392078">
    <property type="protein sequence ID" value="ERN18843.1"/>
    <property type="molecule type" value="Genomic_DNA"/>
</dbReference>